<dbReference type="InterPro" id="IPR024704">
    <property type="entry name" value="SMC"/>
</dbReference>
<feature type="coiled-coil region" evidence="6">
    <location>
        <begin position="172"/>
        <end position="199"/>
    </location>
</feature>
<gene>
    <name evidence="6" type="primary">smc</name>
    <name evidence="8" type="ORF">HMPREF1630_06990</name>
</gene>
<comment type="caution">
    <text evidence="8">The sequence shown here is derived from an EMBL/GenBank/DDBJ whole genome shotgun (WGS) entry which is preliminary data.</text>
</comment>
<keyword evidence="2 6" id="KW-0547">Nucleotide-binding</keyword>
<comment type="subunit">
    <text evidence="6">Homodimer.</text>
</comment>
<dbReference type="GO" id="GO:0005694">
    <property type="term" value="C:chromosome"/>
    <property type="evidence" value="ECO:0007669"/>
    <property type="project" value="InterPro"/>
</dbReference>
<dbReference type="GO" id="GO:0030261">
    <property type="term" value="P:chromosome condensation"/>
    <property type="evidence" value="ECO:0007669"/>
    <property type="project" value="InterPro"/>
</dbReference>
<comment type="subcellular location">
    <subcellularLocation>
        <location evidence="6">Cytoplasm</location>
    </subcellularLocation>
</comment>
<evidence type="ECO:0000256" key="5">
    <source>
        <dbReference type="ARBA" id="ARBA00023125"/>
    </source>
</evidence>
<dbReference type="AlphaFoldDB" id="A0A095YAB7"/>
<dbReference type="InterPro" id="IPR010935">
    <property type="entry name" value="SMC_hinge"/>
</dbReference>
<evidence type="ECO:0000259" key="7">
    <source>
        <dbReference type="SMART" id="SM00968"/>
    </source>
</evidence>
<feature type="domain" description="SMC hinge" evidence="7">
    <location>
        <begin position="522"/>
        <end position="635"/>
    </location>
</feature>
<dbReference type="RefSeq" id="WP_037328293.1">
    <property type="nucleotide sequence ID" value="NZ_JRMW01000038.1"/>
</dbReference>
<dbReference type="OrthoDB" id="9808768at2"/>
<dbReference type="InterPro" id="IPR003395">
    <property type="entry name" value="RecF/RecN/SMC_N"/>
</dbReference>
<dbReference type="PIRSF" id="PIRSF005719">
    <property type="entry name" value="SMC"/>
    <property type="match status" value="1"/>
</dbReference>
<dbReference type="Pfam" id="PF06470">
    <property type="entry name" value="SMC_hinge"/>
    <property type="match status" value="1"/>
</dbReference>
<comment type="domain">
    <text evidence="6">Contains large globular domains required for ATP hydrolysis at each terminus and a third globular domain forming a flexible hinge near the middle of the molecule. These domains are separated by coiled-coil structures.</text>
</comment>
<dbReference type="Pfam" id="PF02463">
    <property type="entry name" value="SMC_N"/>
    <property type="match status" value="1"/>
</dbReference>
<evidence type="ECO:0000313" key="8">
    <source>
        <dbReference type="EMBL" id="KGF03542.1"/>
    </source>
</evidence>
<keyword evidence="3 6" id="KW-0067">ATP-binding</keyword>
<dbReference type="InterPro" id="IPR027417">
    <property type="entry name" value="P-loop_NTPase"/>
</dbReference>
<keyword evidence="5 6" id="KW-0238">DNA-binding</keyword>
<feature type="binding site" evidence="6">
    <location>
        <begin position="32"/>
        <end position="39"/>
    </location>
    <ligand>
        <name>ATP</name>
        <dbReference type="ChEBI" id="CHEBI:30616"/>
    </ligand>
</feature>
<comment type="function">
    <text evidence="6">Required for chromosome condensation and partitioning.</text>
</comment>
<feature type="coiled-coil region" evidence="6">
    <location>
        <begin position="239"/>
        <end position="501"/>
    </location>
</feature>
<evidence type="ECO:0000256" key="4">
    <source>
        <dbReference type="ARBA" id="ARBA00023054"/>
    </source>
</evidence>
<protein>
    <recommendedName>
        <fullName evidence="6">Chromosome partition protein Smc</fullName>
    </recommendedName>
</protein>
<feature type="coiled-coil region" evidence="6">
    <location>
        <begin position="991"/>
        <end position="1025"/>
    </location>
</feature>
<dbReference type="GO" id="GO:0007059">
    <property type="term" value="P:chromosome segregation"/>
    <property type="evidence" value="ECO:0007669"/>
    <property type="project" value="UniProtKB-UniRule"/>
</dbReference>
<dbReference type="PANTHER" id="PTHR43977">
    <property type="entry name" value="STRUCTURAL MAINTENANCE OF CHROMOSOMES PROTEIN 3"/>
    <property type="match status" value="1"/>
</dbReference>
<dbReference type="Gene3D" id="3.30.70.1620">
    <property type="match status" value="1"/>
</dbReference>
<feature type="coiled-coil region" evidence="6">
    <location>
        <begin position="720"/>
        <end position="747"/>
    </location>
</feature>
<dbReference type="GO" id="GO:0016887">
    <property type="term" value="F:ATP hydrolysis activity"/>
    <property type="evidence" value="ECO:0007669"/>
    <property type="project" value="InterPro"/>
</dbReference>
<organism evidence="8 9">
    <name type="scientific">Anaerococcus lactolyticus S7-1-13</name>
    <dbReference type="NCBI Taxonomy" id="1284686"/>
    <lineage>
        <taxon>Bacteria</taxon>
        <taxon>Bacillati</taxon>
        <taxon>Bacillota</taxon>
        <taxon>Tissierellia</taxon>
        <taxon>Tissierellales</taxon>
        <taxon>Peptoniphilaceae</taxon>
        <taxon>Anaerococcus</taxon>
    </lineage>
</organism>
<dbReference type="InterPro" id="IPR011890">
    <property type="entry name" value="SMC_prok"/>
</dbReference>
<dbReference type="HAMAP" id="MF_01894">
    <property type="entry name" value="Smc_prok"/>
    <property type="match status" value="1"/>
</dbReference>
<name>A0A095YAB7_9FIRM</name>
<evidence type="ECO:0000256" key="6">
    <source>
        <dbReference type="HAMAP-Rule" id="MF_01894"/>
    </source>
</evidence>
<dbReference type="Gene3D" id="3.40.50.300">
    <property type="entry name" value="P-loop containing nucleotide triphosphate hydrolases"/>
    <property type="match status" value="2"/>
</dbReference>
<dbReference type="SUPFAM" id="SSF75553">
    <property type="entry name" value="Smc hinge domain"/>
    <property type="match status" value="1"/>
</dbReference>
<accession>A0A095YAB7</accession>
<evidence type="ECO:0000313" key="9">
    <source>
        <dbReference type="Proteomes" id="UP000029579"/>
    </source>
</evidence>
<dbReference type="Proteomes" id="UP000029579">
    <property type="component" value="Unassembled WGS sequence"/>
</dbReference>
<evidence type="ECO:0000256" key="3">
    <source>
        <dbReference type="ARBA" id="ARBA00022840"/>
    </source>
</evidence>
<dbReference type="SMART" id="SM00968">
    <property type="entry name" value="SMC_hinge"/>
    <property type="match status" value="1"/>
</dbReference>
<comment type="similarity">
    <text evidence="6">Belongs to the SMC family.</text>
</comment>
<dbReference type="InterPro" id="IPR036277">
    <property type="entry name" value="SMC_hinge_sf"/>
</dbReference>
<proteinExistence type="inferred from homology"/>
<dbReference type="GO" id="GO:0007062">
    <property type="term" value="P:sister chromatid cohesion"/>
    <property type="evidence" value="ECO:0007669"/>
    <property type="project" value="InterPro"/>
</dbReference>
<dbReference type="EMBL" id="JRMW01000038">
    <property type="protein sequence ID" value="KGF03542.1"/>
    <property type="molecule type" value="Genomic_DNA"/>
</dbReference>
<dbReference type="Gene3D" id="1.20.1060.20">
    <property type="match status" value="1"/>
</dbReference>
<dbReference type="GO" id="GO:0005524">
    <property type="term" value="F:ATP binding"/>
    <property type="evidence" value="ECO:0007669"/>
    <property type="project" value="UniProtKB-UniRule"/>
</dbReference>
<dbReference type="GO" id="GO:0006260">
    <property type="term" value="P:DNA replication"/>
    <property type="evidence" value="ECO:0007669"/>
    <property type="project" value="UniProtKB-UniRule"/>
</dbReference>
<dbReference type="GO" id="GO:0005737">
    <property type="term" value="C:cytoplasm"/>
    <property type="evidence" value="ECO:0007669"/>
    <property type="project" value="UniProtKB-SubCell"/>
</dbReference>
<sequence>MRLESIELKGFKSFAEKTKIKFDSQITAVVGPNGSGKSNISDAVRWVLGEQSIKSLRGANMKDVIFTGAKSAMNIAEVSLNFSNEDKKLDIPYDKVAITRRIYRSGENEYKINDKRVRLKDVRELFLDTGVGKEGYSIIGQGRIDEIILSSPKDRRAIFEEASGISKHKYRRDEAGKKLESVNNDLDLIEKELEYKEKDYKLLKTYKENYLKHKDLTNEINRKAFFYLKNKSYDLIKKRDNLKIELGDLDEKITSLESQNTVIKEKLSPFRKDYDLDKERLEKLLASLSSYEKNIEKAISSLKLNDQKLDYDQKDRERISEILENLESNFIKAGNDLEEKQNNLLSLGQTISEIEKELAVKKEARIRLEEEIKILNEEISQQENAYEAIKTQILDYQVFEKSKAIIDEKRKKDLEEKRLKIARLDAEIKELNTEFEKSKASEEALSTEILEEEDNIRKLAGAINLDTEEINKLAASLNNLKLDLKSLLSDYKIEKNLLENNQGYFYPVQDFLKKTKINGLAGFYLDTLANLISVRIGYEEIIDNLIGAGLQNIVTRSKEDTRELINFVNREKLGRLTFLPIDSINSAVKEKPSEPEVIAMAYELVSYDEKLKGIVGHFLGSTVVVKDIDAAISLSKKIKGYRIISLNLDIINTWGSMVAGTNKNKRSTTNLLNRKKKLIDLENSIKNLNQKQGSFEVKISEVNLDLEKKKASLIALRDTYEKKSEVKKDLVNSLERLKLKIESLSQQRIDLNGGDVDYEDRESSVDINKLKAEEEELIKILGKKNKDLDEKTEAFNFLKEELITLTNKMEISLRDKSLEENSLANIKNSLEDIRSNKKIQEKLLANLENDLDLSKQKAEELNKSIALYQEETQNLRLVIDELKESLKKREGENIKLIEENQKFEDELKNLDIERVKLSYKLDNANETYKNLEDEVGPYITMSLDDLKEKFKEEEKISPTKSDLINIQKKINEVGFFTETAVEDFDTVDKEVNFIKEQVSDLKNSKADIEKMIVRLEKEMKDEFSKNFAVINKNFTKIFKILFMGGDARLILDSEDFLTAGVEIEAKPPSKSLKSISLLSGGEKALTAVALLFAIFEQNPAPFSILDEIDAALDEANIKRYIEYLKGLSDNTQFIMITHRQTTMQLAEKIHGVTIDDEGMSKLYSIGFVEN</sequence>
<dbReference type="eggNOG" id="COG1196">
    <property type="taxonomic scope" value="Bacteria"/>
</dbReference>
<dbReference type="NCBIfam" id="TIGR02168">
    <property type="entry name" value="SMC_prok_B"/>
    <property type="match status" value="1"/>
</dbReference>
<reference evidence="8 9" key="1">
    <citation type="submission" date="2014-07" db="EMBL/GenBank/DDBJ databases">
        <authorList>
            <person name="McCorrison J."/>
            <person name="Sanka R."/>
            <person name="Torralba M."/>
            <person name="Gillis M."/>
            <person name="Haft D.H."/>
            <person name="Methe B."/>
            <person name="Sutton G."/>
            <person name="Nelson K.E."/>
        </authorList>
    </citation>
    <scope>NUCLEOTIDE SEQUENCE [LARGE SCALE GENOMIC DNA]</scope>
    <source>
        <strain evidence="8 9">S7-1-13</strain>
    </source>
</reference>
<keyword evidence="1 6" id="KW-0963">Cytoplasm</keyword>
<dbReference type="GO" id="GO:0003677">
    <property type="term" value="F:DNA binding"/>
    <property type="evidence" value="ECO:0007669"/>
    <property type="project" value="UniProtKB-UniRule"/>
</dbReference>
<keyword evidence="4 6" id="KW-0175">Coiled coil</keyword>
<dbReference type="SUPFAM" id="SSF52540">
    <property type="entry name" value="P-loop containing nucleoside triphosphate hydrolases"/>
    <property type="match status" value="1"/>
</dbReference>
<feature type="coiled-coil region" evidence="6">
    <location>
        <begin position="771"/>
        <end position="934"/>
    </location>
</feature>
<evidence type="ECO:0000256" key="2">
    <source>
        <dbReference type="ARBA" id="ARBA00022741"/>
    </source>
</evidence>
<evidence type="ECO:0000256" key="1">
    <source>
        <dbReference type="ARBA" id="ARBA00022490"/>
    </source>
</evidence>